<accession>A0A6L2Q2T1</accession>
<dbReference type="EMBL" id="BLKM01000880">
    <property type="protein sequence ID" value="GFG39181.1"/>
    <property type="molecule type" value="Genomic_DNA"/>
</dbReference>
<keyword evidence="1" id="KW-0812">Transmembrane</keyword>
<protein>
    <submittedName>
        <fullName evidence="2">Uncharacterized protein</fullName>
    </submittedName>
</protein>
<organism evidence="2 3">
    <name type="scientific">Coptotermes formosanus</name>
    <name type="common">Formosan subterranean termite</name>
    <dbReference type="NCBI Taxonomy" id="36987"/>
    <lineage>
        <taxon>Eukaryota</taxon>
        <taxon>Metazoa</taxon>
        <taxon>Ecdysozoa</taxon>
        <taxon>Arthropoda</taxon>
        <taxon>Hexapoda</taxon>
        <taxon>Insecta</taxon>
        <taxon>Pterygota</taxon>
        <taxon>Neoptera</taxon>
        <taxon>Polyneoptera</taxon>
        <taxon>Dictyoptera</taxon>
        <taxon>Blattodea</taxon>
        <taxon>Blattoidea</taxon>
        <taxon>Termitoidae</taxon>
        <taxon>Rhinotermitidae</taxon>
        <taxon>Coptotermes</taxon>
    </lineage>
</organism>
<comment type="caution">
    <text evidence="2">The sequence shown here is derived from an EMBL/GenBank/DDBJ whole genome shotgun (WGS) entry which is preliminary data.</text>
</comment>
<name>A0A6L2Q2T1_COPFO</name>
<evidence type="ECO:0000313" key="3">
    <source>
        <dbReference type="Proteomes" id="UP000502823"/>
    </source>
</evidence>
<feature type="transmembrane region" description="Helical" evidence="1">
    <location>
        <begin position="106"/>
        <end position="128"/>
    </location>
</feature>
<dbReference type="AlphaFoldDB" id="A0A6L2Q2T1"/>
<keyword evidence="1" id="KW-0472">Membrane</keyword>
<dbReference type="InParanoid" id="A0A6L2Q2T1"/>
<dbReference type="Proteomes" id="UP000502823">
    <property type="component" value="Unassembled WGS sequence"/>
</dbReference>
<proteinExistence type="predicted"/>
<evidence type="ECO:0000256" key="1">
    <source>
        <dbReference type="SAM" id="Phobius"/>
    </source>
</evidence>
<reference evidence="3" key="1">
    <citation type="submission" date="2020-01" db="EMBL/GenBank/DDBJ databases">
        <title>Draft genome sequence of the Termite Coptotermes fromosanus.</title>
        <authorList>
            <person name="Itakura S."/>
            <person name="Yosikawa Y."/>
            <person name="Umezawa K."/>
        </authorList>
    </citation>
    <scope>NUCLEOTIDE SEQUENCE [LARGE SCALE GENOMIC DNA]</scope>
</reference>
<evidence type="ECO:0000313" key="2">
    <source>
        <dbReference type="EMBL" id="GFG39181.1"/>
    </source>
</evidence>
<feature type="non-terminal residue" evidence="2">
    <location>
        <position position="163"/>
    </location>
</feature>
<keyword evidence="1" id="KW-1133">Transmembrane helix</keyword>
<gene>
    <name evidence="2" type="ORF">Cfor_04140</name>
</gene>
<sequence length="163" mass="18434">MFLNIPKQLLRTYFATKTLWAWNIPTELEGDLKTIQQKDKQNTFPLLRISRYSAQDHGMGSPSSAVEAARRRLRDVVRRGEKLGLTRSDLVSLPAARRLTNCGSRWCWRSTSLAITALTVILAATAILTKCFVYHQPTTAAYPSGVSAASLDPWWQPQQFQRL</sequence>
<keyword evidence="3" id="KW-1185">Reference proteome</keyword>